<gene>
    <name evidence="9" type="ORF">ETAA1_16290</name>
</gene>
<evidence type="ECO:0000256" key="7">
    <source>
        <dbReference type="ARBA" id="ARBA00023136"/>
    </source>
</evidence>
<keyword evidence="3" id="KW-0813">Transport</keyword>
<keyword evidence="7 8" id="KW-0472">Membrane</keyword>
<proteinExistence type="inferred from homology"/>
<dbReference type="KEGG" id="uli:ETAA1_16290"/>
<dbReference type="Proteomes" id="UP000319576">
    <property type="component" value="Chromosome"/>
</dbReference>
<dbReference type="PANTHER" id="PTHR30269">
    <property type="entry name" value="TRANSMEMBRANE PROTEIN YFCA"/>
    <property type="match status" value="1"/>
</dbReference>
<dbReference type="AlphaFoldDB" id="A0A517XQB9"/>
<feature type="transmembrane region" description="Helical" evidence="8">
    <location>
        <begin position="29"/>
        <end position="52"/>
    </location>
</feature>
<feature type="transmembrane region" description="Helical" evidence="8">
    <location>
        <begin position="105"/>
        <end position="124"/>
    </location>
</feature>
<keyword evidence="4 8" id="KW-1003">Cell membrane</keyword>
<dbReference type="OrthoDB" id="9807082at2"/>
<keyword evidence="10" id="KW-1185">Reference proteome</keyword>
<keyword evidence="5 8" id="KW-0812">Transmembrane</keyword>
<name>A0A517XQB9_9BACT</name>
<feature type="transmembrane region" description="Helical" evidence="8">
    <location>
        <begin position="183"/>
        <end position="202"/>
    </location>
</feature>
<dbReference type="EMBL" id="CP036273">
    <property type="protein sequence ID" value="QDU19698.1"/>
    <property type="molecule type" value="Genomic_DNA"/>
</dbReference>
<evidence type="ECO:0000313" key="9">
    <source>
        <dbReference type="EMBL" id="QDU19698.1"/>
    </source>
</evidence>
<evidence type="ECO:0000256" key="8">
    <source>
        <dbReference type="RuleBase" id="RU363041"/>
    </source>
</evidence>
<reference evidence="9 10" key="1">
    <citation type="submission" date="2019-02" db="EMBL/GenBank/DDBJ databases">
        <title>Deep-cultivation of Planctomycetes and their phenomic and genomic characterization uncovers novel biology.</title>
        <authorList>
            <person name="Wiegand S."/>
            <person name="Jogler M."/>
            <person name="Boedeker C."/>
            <person name="Pinto D."/>
            <person name="Vollmers J."/>
            <person name="Rivas-Marin E."/>
            <person name="Kohn T."/>
            <person name="Peeters S.H."/>
            <person name="Heuer A."/>
            <person name="Rast P."/>
            <person name="Oberbeckmann S."/>
            <person name="Bunk B."/>
            <person name="Jeske O."/>
            <person name="Meyerdierks A."/>
            <person name="Storesund J.E."/>
            <person name="Kallscheuer N."/>
            <person name="Luecker S."/>
            <person name="Lage O.M."/>
            <person name="Pohl T."/>
            <person name="Merkel B.J."/>
            <person name="Hornburger P."/>
            <person name="Mueller R.-W."/>
            <person name="Bruemmer F."/>
            <person name="Labrenz M."/>
            <person name="Spormann A.M."/>
            <person name="Op den Camp H."/>
            <person name="Overmann J."/>
            <person name="Amann R."/>
            <person name="Jetten M.S.M."/>
            <person name="Mascher T."/>
            <person name="Medema M.H."/>
            <person name="Devos D.P."/>
            <person name="Kaster A.-K."/>
            <person name="Ovreas L."/>
            <person name="Rohde M."/>
            <person name="Galperin M.Y."/>
            <person name="Jogler C."/>
        </authorList>
    </citation>
    <scope>NUCLEOTIDE SEQUENCE [LARGE SCALE GENOMIC DNA]</scope>
    <source>
        <strain evidence="9 10">ETA_A1</strain>
    </source>
</reference>
<evidence type="ECO:0000256" key="6">
    <source>
        <dbReference type="ARBA" id="ARBA00022989"/>
    </source>
</evidence>
<evidence type="ECO:0000256" key="5">
    <source>
        <dbReference type="ARBA" id="ARBA00022692"/>
    </source>
</evidence>
<evidence type="ECO:0000256" key="1">
    <source>
        <dbReference type="ARBA" id="ARBA00004651"/>
    </source>
</evidence>
<evidence type="ECO:0000256" key="2">
    <source>
        <dbReference type="ARBA" id="ARBA00009142"/>
    </source>
</evidence>
<dbReference type="Pfam" id="PF01925">
    <property type="entry name" value="TauE"/>
    <property type="match status" value="1"/>
</dbReference>
<accession>A0A517XQB9</accession>
<dbReference type="InterPro" id="IPR052017">
    <property type="entry name" value="TSUP"/>
</dbReference>
<organism evidence="9 10">
    <name type="scientific">Urbifossiella limnaea</name>
    <dbReference type="NCBI Taxonomy" id="2528023"/>
    <lineage>
        <taxon>Bacteria</taxon>
        <taxon>Pseudomonadati</taxon>
        <taxon>Planctomycetota</taxon>
        <taxon>Planctomycetia</taxon>
        <taxon>Gemmatales</taxon>
        <taxon>Gemmataceae</taxon>
        <taxon>Urbifossiella</taxon>
    </lineage>
</organism>
<comment type="similarity">
    <text evidence="2 8">Belongs to the 4-toluene sulfonate uptake permease (TSUP) (TC 2.A.102) family.</text>
</comment>
<evidence type="ECO:0000256" key="3">
    <source>
        <dbReference type="ARBA" id="ARBA00022448"/>
    </source>
</evidence>
<comment type="subcellular location">
    <subcellularLocation>
        <location evidence="1 8">Cell membrane</location>
        <topology evidence="1 8">Multi-pass membrane protein</topology>
    </subcellularLocation>
</comment>
<keyword evidence="6 8" id="KW-1133">Transmembrane helix</keyword>
<protein>
    <recommendedName>
        <fullName evidence="8">Probable membrane transporter protein</fullName>
    </recommendedName>
</protein>
<dbReference type="PANTHER" id="PTHR30269:SF0">
    <property type="entry name" value="MEMBRANE TRANSPORTER PROTEIN YFCA-RELATED"/>
    <property type="match status" value="1"/>
</dbReference>
<feature type="transmembrane region" description="Helical" evidence="8">
    <location>
        <begin position="233"/>
        <end position="251"/>
    </location>
</feature>
<evidence type="ECO:0000256" key="4">
    <source>
        <dbReference type="ARBA" id="ARBA00022475"/>
    </source>
</evidence>
<feature type="transmembrane region" description="Helical" evidence="8">
    <location>
        <begin position="73"/>
        <end position="93"/>
    </location>
</feature>
<dbReference type="InterPro" id="IPR002781">
    <property type="entry name" value="TM_pro_TauE-like"/>
</dbReference>
<dbReference type="GO" id="GO:0005886">
    <property type="term" value="C:plasma membrane"/>
    <property type="evidence" value="ECO:0007669"/>
    <property type="project" value="UniProtKB-SubCell"/>
</dbReference>
<sequence length="257" mass="26826">MNDVGTTAILAAAAFLAGALNSVAGGGTLLTFPALTLFVSPAVANATSTVALMPGSIAGSVGYRAELAPSRRFLVRMFVPSLVGGAIGAWLVQLNETAFDALVPWLILTAALLFVVQAPVARWLKLHQSEEEPGRLRQWVLVGCQFLIAVYGGYFGAGIGILMLTTLGFMGVGDIHRMNAMKTFLAAVINGATVVVFVAAGLVNWPLAAPMVLSAVLGGYAGARVARRLPAAYVRYAVIVIGFGLSAFYFARQYGSS</sequence>
<dbReference type="RefSeq" id="WP_145236044.1">
    <property type="nucleotide sequence ID" value="NZ_CP036273.1"/>
</dbReference>
<evidence type="ECO:0000313" key="10">
    <source>
        <dbReference type="Proteomes" id="UP000319576"/>
    </source>
</evidence>